<evidence type="ECO:0000313" key="13">
    <source>
        <dbReference type="RefSeq" id="XP_040612026.1"/>
    </source>
</evidence>
<evidence type="ECO:0000313" key="11">
    <source>
        <dbReference type="Proteomes" id="UP000886700"/>
    </source>
</evidence>
<dbReference type="SMART" id="SM01161">
    <property type="entry name" value="DUF1767"/>
    <property type="match status" value="1"/>
</dbReference>
<evidence type="ECO:0000256" key="7">
    <source>
        <dbReference type="SAM" id="MobiDB-lite"/>
    </source>
</evidence>
<dbReference type="Gene3D" id="2.40.50.510">
    <property type="match status" value="1"/>
</dbReference>
<evidence type="ECO:0000256" key="5">
    <source>
        <dbReference type="ARBA" id="ARBA00023242"/>
    </source>
</evidence>
<name>A0ABM2YB27_MESAU</name>
<dbReference type="RefSeq" id="XP_040612026.1">
    <property type="nucleotide sequence ID" value="XM_040756092.1"/>
</dbReference>
<dbReference type="RefSeq" id="XP_040612027.1">
    <property type="nucleotide sequence ID" value="XM_040756093.1"/>
</dbReference>
<keyword evidence="11" id="KW-1185">Reference proteome</keyword>
<keyword evidence="4" id="KW-0235">DNA replication</keyword>
<gene>
    <name evidence="12 13 14" type="primary">Rmi1</name>
</gene>
<dbReference type="RefSeq" id="XP_040612025.1">
    <property type="nucleotide sequence ID" value="XM_040756091.1"/>
</dbReference>
<dbReference type="InterPro" id="IPR013894">
    <property type="entry name" value="RMI1_OB"/>
</dbReference>
<dbReference type="InterPro" id="IPR032199">
    <property type="entry name" value="RMI1_C"/>
</dbReference>
<evidence type="ECO:0000256" key="3">
    <source>
        <dbReference type="ARBA" id="ARBA00018987"/>
    </source>
</evidence>
<dbReference type="PANTHER" id="PTHR14790">
    <property type="entry name" value="RECQ-MEDIATED GENOME INSTABILITY PROTEIN 1 RMI1"/>
    <property type="match status" value="1"/>
</dbReference>
<organism evidence="11 12">
    <name type="scientific">Mesocricetus auratus</name>
    <name type="common">Golden hamster</name>
    <dbReference type="NCBI Taxonomy" id="10036"/>
    <lineage>
        <taxon>Eukaryota</taxon>
        <taxon>Metazoa</taxon>
        <taxon>Chordata</taxon>
        <taxon>Craniata</taxon>
        <taxon>Vertebrata</taxon>
        <taxon>Euteleostomi</taxon>
        <taxon>Mammalia</taxon>
        <taxon>Eutheria</taxon>
        <taxon>Euarchontoglires</taxon>
        <taxon>Glires</taxon>
        <taxon>Rodentia</taxon>
        <taxon>Myomorpha</taxon>
        <taxon>Muroidea</taxon>
        <taxon>Cricetidae</taxon>
        <taxon>Cricetinae</taxon>
        <taxon>Mesocricetus</taxon>
    </lineage>
</organism>
<feature type="compositionally biased region" description="Basic and acidic residues" evidence="7">
    <location>
        <begin position="419"/>
        <end position="432"/>
    </location>
</feature>
<dbReference type="Proteomes" id="UP000886700">
    <property type="component" value="Unplaced"/>
</dbReference>
<evidence type="ECO:0000259" key="9">
    <source>
        <dbReference type="Pfam" id="PF16099"/>
    </source>
</evidence>
<accession>A0ABM2YB27</accession>
<dbReference type="InterPro" id="IPR042470">
    <property type="entry name" value="RMI1_N_C_sf"/>
</dbReference>
<dbReference type="Pfam" id="PF21000">
    <property type="entry name" value="RMI1_N_N"/>
    <property type="match status" value="1"/>
</dbReference>
<dbReference type="InterPro" id="IPR049363">
    <property type="entry name" value="RMI1_N"/>
</dbReference>
<feature type="region of interest" description="Disordered" evidence="7">
    <location>
        <begin position="411"/>
        <end position="434"/>
    </location>
</feature>
<feature type="domain" description="RecQ-mediated genome instability protein 1 C-terminal OB-fold" evidence="9">
    <location>
        <begin position="482"/>
        <end position="617"/>
    </location>
</feature>
<dbReference type="Pfam" id="PF08585">
    <property type="entry name" value="RMI1_N_C"/>
    <property type="match status" value="1"/>
</dbReference>
<sequence length="619" mass="68650">MSVNSAVLRVETWLLATWHVKVPLPWLEACVNWIQEENENTNLSQAQVNKQVLEQWLLTDLRDLEHPLLPDNILEIPKGELNGFYALQINSLVDVSQPAYSQIQKLRGKNTTNDLVSAETQVTPKPWEARPSRMLMLQLTDGVTQIQGMEYQSVPALHGGLPPGTKILVHGRISFRLGVLLLKPENVRVLGGEVDGLSEEYAQEKVLGRLIGELDPAVSVVPNDSAHSVPRVSGLGSDPALGPSDEELLASLYESEGPAANDDASMGASGFSAGSSLNTTPTGQSDFEPGWNISSRQKEKPNQSVHFSNGEFDDFSLEEALLLEETVQKEQMETKALQPPTLKKNTDRCVETFSHKPNTQNHTDLIHKHGNNNCNEKKLSEQIIHEDKFFDCPSARDHHKKLLAHDFTNDSETLGVDNTTKENNDSSREHCSSNKMLKRKQGTCLSEKSSEISDENSYPFQTCSSESLENNTDLSVSMDLNSPPFIYLAVLMARKPKEVTTVKVKAFIVTLTGNLSSSGGCWCVTAKVSDGTAYLDVNFIDEILTSMIGFSVAEMKQLKKDPLKYQTFLKGLQKCQRDLIDLCCLMTISFNPSSGKAMVLELQDVSVEHLENLKKRLKK</sequence>
<evidence type="ECO:0000256" key="6">
    <source>
        <dbReference type="ARBA" id="ARBA00024977"/>
    </source>
</evidence>
<comment type="function">
    <text evidence="6">Essential component of the RMI complex, a complex that plays an important role in the processing of homologous recombination intermediates to limit DNA crossover formation in cells. Promotes TOP3A binding to double Holliday junctions (DHJ) and hence stimulates TOP3A-mediated dissolution. Required for BLM phosphorylation during mitosis. Within the BLM complex, required for BLM and TOP3A stability.</text>
</comment>
<protein>
    <recommendedName>
        <fullName evidence="3">RecQ-mediated genome instability protein 1</fullName>
    </recommendedName>
</protein>
<feature type="region of interest" description="Disordered" evidence="7">
    <location>
        <begin position="257"/>
        <end position="304"/>
    </location>
</feature>
<evidence type="ECO:0000313" key="14">
    <source>
        <dbReference type="RefSeq" id="XP_040612027.1"/>
    </source>
</evidence>
<dbReference type="Pfam" id="PF16099">
    <property type="entry name" value="RMI1_C"/>
    <property type="match status" value="1"/>
</dbReference>
<evidence type="ECO:0000256" key="1">
    <source>
        <dbReference type="ARBA" id="ARBA00004123"/>
    </source>
</evidence>
<keyword evidence="5" id="KW-0539">Nucleus</keyword>
<evidence type="ECO:0000259" key="10">
    <source>
        <dbReference type="Pfam" id="PF21000"/>
    </source>
</evidence>
<feature type="compositionally biased region" description="Low complexity" evidence="7">
    <location>
        <begin position="264"/>
        <end position="276"/>
    </location>
</feature>
<dbReference type="Gene3D" id="2.40.50.770">
    <property type="entry name" value="RecQ-mediated genome instability protein Rmi1, C-terminal domain"/>
    <property type="match status" value="1"/>
</dbReference>
<comment type="similarity">
    <text evidence="2">Belongs to the RMI1 family.</text>
</comment>
<feature type="domain" description="RMI1 N-terminal" evidence="10">
    <location>
        <begin position="14"/>
        <end position="63"/>
    </location>
</feature>
<evidence type="ECO:0000313" key="12">
    <source>
        <dbReference type="RefSeq" id="XP_040612025.1"/>
    </source>
</evidence>
<dbReference type="Gene3D" id="1.10.8.1020">
    <property type="entry name" value="RecQ-mediated genome instability protein 1, N-terminal domain"/>
    <property type="match status" value="1"/>
</dbReference>
<comment type="subcellular location">
    <subcellularLocation>
        <location evidence="1">Nucleus</location>
    </subcellularLocation>
</comment>
<proteinExistence type="inferred from homology"/>
<reference evidence="12 13" key="1">
    <citation type="submission" date="2025-05" db="UniProtKB">
        <authorList>
            <consortium name="RefSeq"/>
        </authorList>
    </citation>
    <scope>IDENTIFICATION</scope>
    <source>
        <tissue evidence="12 13">Liver</tissue>
    </source>
</reference>
<feature type="region of interest" description="Disordered" evidence="7">
    <location>
        <begin position="225"/>
        <end position="244"/>
    </location>
</feature>
<evidence type="ECO:0000256" key="4">
    <source>
        <dbReference type="ARBA" id="ARBA00022705"/>
    </source>
</evidence>
<evidence type="ECO:0000259" key="8">
    <source>
        <dbReference type="Pfam" id="PF08585"/>
    </source>
</evidence>
<evidence type="ECO:0000256" key="2">
    <source>
        <dbReference type="ARBA" id="ARBA00006395"/>
    </source>
</evidence>
<dbReference type="InterPro" id="IPR044881">
    <property type="entry name" value="RMI1_N_N_sf"/>
</dbReference>
<feature type="domain" description="RecQ mediated genome instability protein 1 OB-fold" evidence="8">
    <location>
        <begin position="69"/>
        <end position="204"/>
    </location>
</feature>
<dbReference type="PANTHER" id="PTHR14790:SF15">
    <property type="entry name" value="RECQ-MEDIATED GENOME INSTABILITY PROTEIN 1"/>
    <property type="match status" value="1"/>
</dbReference>
<dbReference type="GeneID" id="110342492"/>